<comment type="similarity">
    <text evidence="2">Belongs to the EMP24/GP25L family.</text>
</comment>
<evidence type="ECO:0000256" key="3">
    <source>
        <dbReference type="ARBA" id="ARBA00022692"/>
    </source>
</evidence>
<evidence type="ECO:0000256" key="5">
    <source>
        <dbReference type="ARBA" id="ARBA00022989"/>
    </source>
</evidence>
<evidence type="ECO:0000313" key="10">
    <source>
        <dbReference type="Proteomes" id="UP001219355"/>
    </source>
</evidence>
<keyword evidence="4" id="KW-0732">Signal</keyword>
<evidence type="ECO:0000313" key="9">
    <source>
        <dbReference type="EMBL" id="WEW60875.1"/>
    </source>
</evidence>
<feature type="domain" description="GOLD" evidence="8">
    <location>
        <begin position="105"/>
        <end position="195"/>
    </location>
</feature>
<dbReference type="InterPro" id="IPR015720">
    <property type="entry name" value="Emp24-like"/>
</dbReference>
<name>A0AAF0DQ28_9EURO</name>
<evidence type="ECO:0000256" key="2">
    <source>
        <dbReference type="ARBA" id="ARBA00007104"/>
    </source>
</evidence>
<feature type="region of interest" description="Disordered" evidence="7">
    <location>
        <begin position="428"/>
        <end position="451"/>
    </location>
</feature>
<dbReference type="EMBL" id="CP120630">
    <property type="protein sequence ID" value="WEW60875.1"/>
    <property type="molecule type" value="Genomic_DNA"/>
</dbReference>
<evidence type="ECO:0000256" key="4">
    <source>
        <dbReference type="ARBA" id="ARBA00022729"/>
    </source>
</evidence>
<proteinExistence type="inferred from homology"/>
<evidence type="ECO:0000259" key="8">
    <source>
        <dbReference type="PROSITE" id="PS50866"/>
    </source>
</evidence>
<dbReference type="InterPro" id="IPR009038">
    <property type="entry name" value="GOLD_dom"/>
</dbReference>
<keyword evidence="6" id="KW-0472">Membrane</keyword>
<evidence type="ECO:0000256" key="7">
    <source>
        <dbReference type="SAM" id="MobiDB-lite"/>
    </source>
</evidence>
<gene>
    <name evidence="9" type="primary">ERV25_1</name>
    <name evidence="9" type="ORF">PRK78_006363</name>
</gene>
<evidence type="ECO:0000256" key="6">
    <source>
        <dbReference type="ARBA" id="ARBA00023136"/>
    </source>
</evidence>
<reference evidence="9" key="1">
    <citation type="submission" date="2023-03" db="EMBL/GenBank/DDBJ databases">
        <title>Emydomyces testavorans Genome Sequence.</title>
        <authorList>
            <person name="Hoyer L."/>
        </authorList>
    </citation>
    <scope>NUCLEOTIDE SEQUENCE</scope>
    <source>
        <strain evidence="9">16-2883</strain>
    </source>
</reference>
<dbReference type="Proteomes" id="UP001219355">
    <property type="component" value="Chromosome 4"/>
</dbReference>
<dbReference type="SMART" id="SM01190">
    <property type="entry name" value="EMP24_GP25L"/>
    <property type="match status" value="1"/>
</dbReference>
<sequence>MSSHCDFIQYSPSREITSLNPEHSSPANRAFHLLSSKNVSRGIDALSIPTTKLSQARILSLSKMGSLDIRQQSLLHRLLLLCILIPFSNALRFDLVAGTHNAKHERCVRNFVGRDQLVVVTAIVSGSKGDGQLVNMHIKDSLGNEYARPKDVVGETRQAFTSPADASFDVCFSNELVGRQAGSHARRSIELDIDIGADARDWDAIKVQEKLKPVEADLRRIEAMVGEIVTEMDYMRLREQKLRDTNESTNERVKWFAFGTMGMLLGLGAWQVVYLRAYFSDPRRTTMSLSDLKPNGLYILLFLRNDPPIPNDFHWGLYFHRHPVTGGTKYHIRQPGSGWIADHGPTAGIFLSFNLVGLFRIADVPPGLEAHIDRTLRTYDDRLNGRETTCRVWLFWVLELLRNGVVVRCGDLEELEREVKEWGNENAMSAAKNEQPRPFAASAQYVDVSDG</sequence>
<keyword evidence="5" id="KW-1133">Transmembrane helix</keyword>
<dbReference type="PROSITE" id="PS50866">
    <property type="entry name" value="GOLD"/>
    <property type="match status" value="1"/>
</dbReference>
<protein>
    <submittedName>
        <fullName evidence="9">Vesicle coat component</fullName>
    </submittedName>
</protein>
<dbReference type="GO" id="GO:0016020">
    <property type="term" value="C:membrane"/>
    <property type="evidence" value="ECO:0007669"/>
    <property type="project" value="UniProtKB-SubCell"/>
</dbReference>
<dbReference type="AlphaFoldDB" id="A0AAF0DQ28"/>
<accession>A0AAF0DQ28</accession>
<comment type="subcellular location">
    <subcellularLocation>
        <location evidence="1">Membrane</location>
        <topology evidence="1">Single-pass type I membrane protein</topology>
    </subcellularLocation>
</comment>
<keyword evidence="10" id="KW-1185">Reference proteome</keyword>
<evidence type="ECO:0000256" key="1">
    <source>
        <dbReference type="ARBA" id="ARBA00004479"/>
    </source>
</evidence>
<dbReference type="PANTHER" id="PTHR22811">
    <property type="entry name" value="TRANSMEMBRANE EMP24 DOMAIN-CONTAINING PROTEIN"/>
    <property type="match status" value="1"/>
</dbReference>
<organism evidence="9 10">
    <name type="scientific">Emydomyces testavorans</name>
    <dbReference type="NCBI Taxonomy" id="2070801"/>
    <lineage>
        <taxon>Eukaryota</taxon>
        <taxon>Fungi</taxon>
        <taxon>Dikarya</taxon>
        <taxon>Ascomycota</taxon>
        <taxon>Pezizomycotina</taxon>
        <taxon>Eurotiomycetes</taxon>
        <taxon>Eurotiomycetidae</taxon>
        <taxon>Onygenales</taxon>
        <taxon>Nannizziopsiaceae</taxon>
        <taxon>Emydomyces</taxon>
    </lineage>
</organism>
<keyword evidence="3" id="KW-0812">Transmembrane</keyword>
<dbReference type="Pfam" id="PF01105">
    <property type="entry name" value="EMP24_GP25L"/>
    <property type="match status" value="1"/>
</dbReference>